<evidence type="ECO:0000313" key="1">
    <source>
        <dbReference type="EMBL" id="GAG75712.1"/>
    </source>
</evidence>
<dbReference type="EMBL" id="BART01017225">
    <property type="protein sequence ID" value="GAG75712.1"/>
    <property type="molecule type" value="Genomic_DNA"/>
</dbReference>
<gene>
    <name evidence="1" type="ORF">S01H4_32853</name>
</gene>
<accession>X1B316</accession>
<dbReference type="AlphaFoldDB" id="X1B316"/>
<name>X1B316_9ZZZZ</name>
<reference evidence="1" key="1">
    <citation type="journal article" date="2014" name="Front. Microbiol.">
        <title>High frequency of phylogenetically diverse reductive dehalogenase-homologous genes in deep subseafloor sedimentary metagenomes.</title>
        <authorList>
            <person name="Kawai M."/>
            <person name="Futagami T."/>
            <person name="Toyoda A."/>
            <person name="Takaki Y."/>
            <person name="Nishi S."/>
            <person name="Hori S."/>
            <person name="Arai W."/>
            <person name="Tsubouchi T."/>
            <person name="Morono Y."/>
            <person name="Uchiyama I."/>
            <person name="Ito T."/>
            <person name="Fujiyama A."/>
            <person name="Inagaki F."/>
            <person name="Takami H."/>
        </authorList>
    </citation>
    <scope>NUCLEOTIDE SEQUENCE</scope>
    <source>
        <strain evidence="1">Expedition CK06-06</strain>
    </source>
</reference>
<feature type="non-terminal residue" evidence="1">
    <location>
        <position position="1"/>
    </location>
</feature>
<organism evidence="1">
    <name type="scientific">marine sediment metagenome</name>
    <dbReference type="NCBI Taxonomy" id="412755"/>
    <lineage>
        <taxon>unclassified sequences</taxon>
        <taxon>metagenomes</taxon>
        <taxon>ecological metagenomes</taxon>
    </lineage>
</organism>
<comment type="caution">
    <text evidence="1">The sequence shown here is derived from an EMBL/GenBank/DDBJ whole genome shotgun (WGS) entry which is preliminary data.</text>
</comment>
<proteinExistence type="predicted"/>
<protein>
    <submittedName>
        <fullName evidence="1">Uncharacterized protein</fullName>
    </submittedName>
</protein>
<sequence length="124" mass="14551">KKRPKRVDIQINTDQGKVGERIRITSPFDSKVEHTQQREERGDRVVLMNSPVKVIHYAKLNAYWVYNREGDFVGAINETHLKNLVVNCMKHFGSVNITGKRSIVNIWGDMRRFMIKRMKKRGKI</sequence>